<keyword evidence="1" id="KW-0812">Transmembrane</keyword>
<dbReference type="Pfam" id="PF14015">
    <property type="entry name" value="DUF4231"/>
    <property type="match status" value="1"/>
</dbReference>
<gene>
    <name evidence="3" type="ORF">B4N89_05380</name>
</gene>
<comment type="caution">
    <text evidence="3">The sequence shown here is derived from an EMBL/GenBank/DDBJ whole genome shotgun (WGS) entry which is preliminary data.</text>
</comment>
<dbReference type="EMBL" id="MWQN01000001">
    <property type="protein sequence ID" value="OPC80454.1"/>
    <property type="molecule type" value="Genomic_DNA"/>
</dbReference>
<feature type="domain" description="SMODS and SLOG-associating 2TM effector" evidence="2">
    <location>
        <begin position="166"/>
        <end position="292"/>
    </location>
</feature>
<protein>
    <recommendedName>
        <fullName evidence="2">SMODS and SLOG-associating 2TM effector domain-containing protein</fullName>
    </recommendedName>
</protein>
<dbReference type="InterPro" id="IPR025325">
    <property type="entry name" value="DUF4231"/>
</dbReference>
<dbReference type="InterPro" id="IPR040884">
    <property type="entry name" value="SLATT_1"/>
</dbReference>
<evidence type="ECO:0000313" key="4">
    <source>
        <dbReference type="Proteomes" id="UP000190037"/>
    </source>
</evidence>
<feature type="transmembrane region" description="Helical" evidence="1">
    <location>
        <begin position="65"/>
        <end position="85"/>
    </location>
</feature>
<dbReference type="NCBIfam" id="NF033634">
    <property type="entry name" value="SLATT_1"/>
    <property type="match status" value="1"/>
</dbReference>
<sequence length="305" mass="33280">MEARVTGGTDPVLEQTWRAQRRWSLAASAAKNSVRRWRLVRLILGVAGAVLVTAGTQASGDVGTVLSLVGALCVGLVPLVTSLRLPPERIEAWTRTRSVSEALKSEVYLYLTRSRPYAGTEAERRTRLTGRRAALEDAAAELLALLPQSAPGAYPLPPPVHDVDSYVRERIDQQADRYYATQVIRMRRGLVRIQFAEFVLAITGMSLAVVAGTAGGAGAGAWVPVVTTVSASVMLYGYGVRYQENLISFARTAEQLRRLRDDRVARMPLDPAEEARFVERCENVFSIETQGWMARAASADPGPAQ</sequence>
<dbReference type="STRING" id="159449.B4N89_05380"/>
<dbReference type="Pfam" id="PF18181">
    <property type="entry name" value="SLATT_1"/>
    <property type="match status" value="1"/>
</dbReference>
<organism evidence="3 4">
    <name type="scientific">Embleya scabrispora</name>
    <dbReference type="NCBI Taxonomy" id="159449"/>
    <lineage>
        <taxon>Bacteria</taxon>
        <taxon>Bacillati</taxon>
        <taxon>Actinomycetota</taxon>
        <taxon>Actinomycetes</taxon>
        <taxon>Kitasatosporales</taxon>
        <taxon>Streptomycetaceae</taxon>
        <taxon>Embleya</taxon>
    </lineage>
</organism>
<evidence type="ECO:0000313" key="3">
    <source>
        <dbReference type="EMBL" id="OPC80454.1"/>
    </source>
</evidence>
<feature type="transmembrane region" description="Helical" evidence="1">
    <location>
        <begin position="195"/>
        <end position="215"/>
    </location>
</feature>
<evidence type="ECO:0000259" key="2">
    <source>
        <dbReference type="Pfam" id="PF18181"/>
    </source>
</evidence>
<feature type="transmembrane region" description="Helical" evidence="1">
    <location>
        <begin position="39"/>
        <end position="59"/>
    </location>
</feature>
<keyword evidence="1" id="KW-1133">Transmembrane helix</keyword>
<proteinExistence type="predicted"/>
<name>A0A1T3NUI1_9ACTN</name>
<dbReference type="Proteomes" id="UP000190037">
    <property type="component" value="Unassembled WGS sequence"/>
</dbReference>
<dbReference type="AlphaFoldDB" id="A0A1T3NUI1"/>
<reference evidence="3 4" key="1">
    <citation type="submission" date="2017-03" db="EMBL/GenBank/DDBJ databases">
        <title>Draft genome sequence of Streptomyces scabrisporus NF3, endophyte isolated from Amphipterygium adstringens.</title>
        <authorList>
            <person name="Vazquez M."/>
            <person name="Ceapa C.D."/>
            <person name="Rodriguez Luna D."/>
            <person name="Sanchez Esquivel S."/>
        </authorList>
    </citation>
    <scope>NUCLEOTIDE SEQUENCE [LARGE SCALE GENOMIC DNA]</scope>
    <source>
        <strain evidence="3 4">NF3</strain>
    </source>
</reference>
<accession>A0A1T3NUI1</accession>
<keyword evidence="1" id="KW-0472">Membrane</keyword>
<keyword evidence="4" id="KW-1185">Reference proteome</keyword>
<evidence type="ECO:0000256" key="1">
    <source>
        <dbReference type="SAM" id="Phobius"/>
    </source>
</evidence>
<feature type="transmembrane region" description="Helical" evidence="1">
    <location>
        <begin position="221"/>
        <end position="239"/>
    </location>
</feature>